<proteinExistence type="predicted"/>
<evidence type="ECO:0000313" key="1">
    <source>
        <dbReference type="EMBL" id="MBP1961585.1"/>
    </source>
</evidence>
<name>A0ABS4HSI9_9BACL</name>
<keyword evidence="2" id="KW-1185">Reference proteome</keyword>
<reference evidence="1 2" key="1">
    <citation type="submission" date="2021-03" db="EMBL/GenBank/DDBJ databases">
        <title>Genomic Encyclopedia of Type Strains, Phase IV (KMG-IV): sequencing the most valuable type-strain genomes for metagenomic binning, comparative biology and taxonomic classification.</title>
        <authorList>
            <person name="Goeker M."/>
        </authorList>
    </citation>
    <scope>NUCLEOTIDE SEQUENCE [LARGE SCALE GENOMIC DNA]</scope>
    <source>
        <strain evidence="1 2">DSM 24950</strain>
    </source>
</reference>
<comment type="caution">
    <text evidence="1">The sequence shown here is derived from an EMBL/GenBank/DDBJ whole genome shotgun (WGS) entry which is preliminary data.</text>
</comment>
<dbReference type="Proteomes" id="UP001519344">
    <property type="component" value="Unassembled WGS sequence"/>
</dbReference>
<sequence length="184" mass="21379">MQRYFTSLRSAAADRARRKRCFSSLQMRNRLFRVRRKACSDILHRCGVRQRIVRAGNDVSHHYRGETGGSASGARHAAIFYIVAECGSESCAQETMFLIVTEEKQAVPRAAQGMQRYFTSLRSAAADRARRKRCFSSLQRRNRRFRVRRKACSDILHRCRVRQRIVRAGNDVSHRYRCLKPKLA</sequence>
<evidence type="ECO:0000313" key="2">
    <source>
        <dbReference type="Proteomes" id="UP001519344"/>
    </source>
</evidence>
<protein>
    <submittedName>
        <fullName evidence="1">Uncharacterized protein</fullName>
    </submittedName>
</protein>
<gene>
    <name evidence="1" type="ORF">J2Z65_000779</name>
</gene>
<organism evidence="1 2">
    <name type="scientific">Paenibacillus aceris</name>
    <dbReference type="NCBI Taxonomy" id="869555"/>
    <lineage>
        <taxon>Bacteria</taxon>
        <taxon>Bacillati</taxon>
        <taxon>Bacillota</taxon>
        <taxon>Bacilli</taxon>
        <taxon>Bacillales</taxon>
        <taxon>Paenibacillaceae</taxon>
        <taxon>Paenibacillus</taxon>
    </lineage>
</organism>
<accession>A0ABS4HSI9</accession>
<dbReference type="EMBL" id="JAGGKV010000001">
    <property type="protein sequence ID" value="MBP1961585.1"/>
    <property type="molecule type" value="Genomic_DNA"/>
</dbReference>
<dbReference type="RefSeq" id="WP_209855729.1">
    <property type="nucleotide sequence ID" value="NZ_JAGGKV010000001.1"/>
</dbReference>